<keyword evidence="5" id="KW-1185">Reference proteome</keyword>
<keyword evidence="3" id="KW-1133">Transmembrane helix</keyword>
<dbReference type="Proteomes" id="UP001178507">
    <property type="component" value="Unassembled WGS sequence"/>
</dbReference>
<feature type="compositionally biased region" description="Basic and acidic residues" evidence="2">
    <location>
        <begin position="778"/>
        <end position="792"/>
    </location>
</feature>
<feature type="compositionally biased region" description="Basic and acidic residues" evidence="2">
    <location>
        <begin position="91"/>
        <end position="105"/>
    </location>
</feature>
<feature type="compositionally biased region" description="Low complexity" evidence="2">
    <location>
        <begin position="108"/>
        <end position="127"/>
    </location>
</feature>
<feature type="transmembrane region" description="Helical" evidence="3">
    <location>
        <begin position="440"/>
        <end position="459"/>
    </location>
</feature>
<feature type="transmembrane region" description="Helical" evidence="3">
    <location>
        <begin position="486"/>
        <end position="504"/>
    </location>
</feature>
<protein>
    <submittedName>
        <fullName evidence="4">Uncharacterized protein</fullName>
    </submittedName>
</protein>
<feature type="region of interest" description="Disordered" evidence="2">
    <location>
        <begin position="772"/>
        <end position="792"/>
    </location>
</feature>
<dbReference type="EMBL" id="CAUJNA010003772">
    <property type="protein sequence ID" value="CAJ1409518.1"/>
    <property type="molecule type" value="Genomic_DNA"/>
</dbReference>
<feature type="transmembrane region" description="Helical" evidence="3">
    <location>
        <begin position="524"/>
        <end position="543"/>
    </location>
</feature>
<dbReference type="InterPro" id="IPR024862">
    <property type="entry name" value="TRPV"/>
</dbReference>
<proteinExistence type="predicted"/>
<feature type="compositionally biased region" description="Basic and acidic residues" evidence="2">
    <location>
        <begin position="175"/>
        <end position="186"/>
    </location>
</feature>
<gene>
    <name evidence="4" type="ORF">EVOR1521_LOCUS30596</name>
</gene>
<feature type="transmembrane region" description="Helical" evidence="3">
    <location>
        <begin position="628"/>
        <end position="649"/>
    </location>
</feature>
<evidence type="ECO:0000313" key="4">
    <source>
        <dbReference type="EMBL" id="CAJ1409518.1"/>
    </source>
</evidence>
<accession>A0AA36JNK7</accession>
<dbReference type="AlphaFoldDB" id="A0AA36JNK7"/>
<evidence type="ECO:0000313" key="5">
    <source>
        <dbReference type="Proteomes" id="UP001178507"/>
    </source>
</evidence>
<dbReference type="GO" id="GO:0005886">
    <property type="term" value="C:plasma membrane"/>
    <property type="evidence" value="ECO:0007669"/>
    <property type="project" value="TreeGrafter"/>
</dbReference>
<keyword evidence="1" id="KW-0677">Repeat</keyword>
<feature type="region of interest" description="Disordered" evidence="2">
    <location>
        <begin position="162"/>
        <end position="186"/>
    </location>
</feature>
<feature type="transmembrane region" description="Helical" evidence="3">
    <location>
        <begin position="410"/>
        <end position="428"/>
    </location>
</feature>
<feature type="transmembrane region" description="Helical" evidence="3">
    <location>
        <begin position="549"/>
        <end position="566"/>
    </location>
</feature>
<evidence type="ECO:0000256" key="2">
    <source>
        <dbReference type="SAM" id="MobiDB-lite"/>
    </source>
</evidence>
<feature type="transmembrane region" description="Helical" evidence="3">
    <location>
        <begin position="573"/>
        <end position="591"/>
    </location>
</feature>
<evidence type="ECO:0000256" key="1">
    <source>
        <dbReference type="ARBA" id="ARBA00022737"/>
    </source>
</evidence>
<keyword evidence="3" id="KW-0472">Membrane</keyword>
<organism evidence="4 5">
    <name type="scientific">Effrenium voratum</name>
    <dbReference type="NCBI Taxonomy" id="2562239"/>
    <lineage>
        <taxon>Eukaryota</taxon>
        <taxon>Sar</taxon>
        <taxon>Alveolata</taxon>
        <taxon>Dinophyceae</taxon>
        <taxon>Suessiales</taxon>
        <taxon>Symbiodiniaceae</taxon>
        <taxon>Effrenium</taxon>
    </lineage>
</organism>
<reference evidence="4" key="1">
    <citation type="submission" date="2023-08" db="EMBL/GenBank/DDBJ databases">
        <authorList>
            <person name="Chen Y."/>
            <person name="Shah S."/>
            <person name="Dougan E. K."/>
            <person name="Thang M."/>
            <person name="Chan C."/>
        </authorList>
    </citation>
    <scope>NUCLEOTIDE SEQUENCE</scope>
</reference>
<sequence>MATSELLGALTRRKELAETQGSVFEASPQTSAADVAWDQRHASQFTPRGQHRLPVGRLPAEEDEESTGTITPPDERPPPGKVRAKASPADLARRISEELDLDTLKQRAQALQAPEPEPAAQVSAESSPTADPEALARQRAQAAASAVQAVAQACKALDPIQHTDEVPLGTSCEPELERRGEPKPKEEEMFGPFVQAAVDSLRRFVSDELGLEAFSWSLGIIAQMLVHTVTEGSTIVMKAINNNSTLQLASAVNSAPRGKRASWVLIVKVGTQDISPLRWAIESGSLSAAKAIIEDLLTIRADRERYYYGVDDLFARHRDIVQIICSEAPTLLTTFLEGLAWRSRTTDQGMRRVNYYVKNLFVDGNGNFAGALQALVGLGDPQIVSHSVVNVVSNHLWTGLVIQEFIVSKIWFIFSLVVLMVSQTLLPEYRESKEARIGTLFCRAITYMLTLLVLLIQHARDTFKAYYGRDTVRVLRLPVPRYLTQFYHIASLMLMICLVCMWIYEPYIHCVEDPEWPTEYCKGYDESGFIYSVFAMCAVGLHWGLMADLAVFSTGLSAFVLVCVHVGSEIGRFMFALLFLLTTFASAITVLEHGYEDMKQFGESMICLSGITLRLYEDDYRDLQNDPVLLTAVFGFITSSAILLLNLLIAQLNCSYVYVYQNMLGYAKLKRSSVSVQTLRYTKHERWTRFVATLGLDVPLEFNEGDVGMAGGIQVMEPQSLAVVAADRIQRFGGNCSPELEWPADTTIAVDEEEEKLAALEHLLHITLTKLRKGGGSTDKDSKEKHSFLSED</sequence>
<dbReference type="GO" id="GO:0005216">
    <property type="term" value="F:monoatomic ion channel activity"/>
    <property type="evidence" value="ECO:0007669"/>
    <property type="project" value="InterPro"/>
</dbReference>
<dbReference type="PANTHER" id="PTHR10582:SF2">
    <property type="entry name" value="INACTIVE"/>
    <property type="match status" value="1"/>
</dbReference>
<keyword evidence="3" id="KW-0812">Transmembrane</keyword>
<name>A0AA36JNK7_9DINO</name>
<feature type="compositionally biased region" description="Polar residues" evidence="2">
    <location>
        <begin position="19"/>
        <end position="32"/>
    </location>
</feature>
<feature type="region of interest" description="Disordered" evidence="2">
    <location>
        <begin position="18"/>
        <end position="139"/>
    </location>
</feature>
<comment type="caution">
    <text evidence="4">The sequence shown here is derived from an EMBL/GenBank/DDBJ whole genome shotgun (WGS) entry which is preliminary data.</text>
</comment>
<dbReference type="PANTHER" id="PTHR10582">
    <property type="entry name" value="TRANSIENT RECEPTOR POTENTIAL ION CHANNEL PROTEIN"/>
    <property type="match status" value="1"/>
</dbReference>
<evidence type="ECO:0000256" key="3">
    <source>
        <dbReference type="SAM" id="Phobius"/>
    </source>
</evidence>
<dbReference type="GO" id="GO:0098703">
    <property type="term" value="P:calcium ion import across plasma membrane"/>
    <property type="evidence" value="ECO:0007669"/>
    <property type="project" value="TreeGrafter"/>
</dbReference>